<reference evidence="1 2" key="1">
    <citation type="submission" date="2019-12" db="EMBL/GenBank/DDBJ databases">
        <title>Engineering Photorhabdus to improve their lethality against agricultural pests.</title>
        <authorList>
            <person name="Machado R.A.R."/>
        </authorList>
    </citation>
    <scope>NUCLEOTIDE SEQUENCE [LARGE SCALE GENOMIC DNA]</scope>
    <source>
        <strain evidence="1 2">EN01</strain>
    </source>
</reference>
<evidence type="ECO:0000313" key="1">
    <source>
        <dbReference type="EMBL" id="NDL41677.1"/>
    </source>
</evidence>
<comment type="caution">
    <text evidence="1">The sequence shown here is derived from an EMBL/GenBank/DDBJ whole genome shotgun (WGS) entry which is preliminary data.</text>
</comment>
<proteinExistence type="predicted"/>
<name>A0A6L9JQU7_PHOLM</name>
<gene>
    <name evidence="1" type="ORF">GPY51_23805</name>
</gene>
<sequence>MSNANDIINSLRMCSVALGWDAVVAYDRNKVNQLLLQQYIEKRAAGVQYPPISFENEKYGIKLQDVVLGVPLISFEDSKITASQATATMKFISGSIVYTNSNGQVIKWEKISPANNYAIKLNVNLEYGNGVVENIGNGVSENSGKVVIKFEKGTLLDIEGLNDAPAEIVQYFRQYIQSNPNEYILGVLKPNNGKNRLYPKKFIVCTQPAPSGTLRDSKNYGDGAVLLFIATNYNAGGGNLPGDNYPYIIPEGKSAALIIGNATLFGNIFAEHFKKYIDDAAFTTINSGQNSPVTLQFTGGYTPTNEIIDGSVTFLDSTTRYKSCDEKGEVQVAHLPFNKFTIAADVEDNESKHVVLQFPENHTYNHRFSASWDYYGPAGWIHQDYLNDYTFSCDGKCKAEVSLKENNIISFSTVGKITVKCIKSEHSRLSLIESNGTEKMANQLTDKINKTGFFELPDINTFYIQHILFPNSEVLEFDQIAVPGDLVLFGDISPTLTGLKVEPAEILLSANKTQQFTVTPAKNVKWSISPVDLGSISTSGLYTAPSVASIGESKP</sequence>
<dbReference type="Proteomes" id="UP000479300">
    <property type="component" value="Unassembled WGS sequence"/>
</dbReference>
<dbReference type="RefSeq" id="WP_162107744.1">
    <property type="nucleotide sequence ID" value="NZ_CAWPHK010000114.1"/>
</dbReference>
<accession>A0A6L9JQU7</accession>
<dbReference type="EMBL" id="WSFA01000114">
    <property type="protein sequence ID" value="NDL41677.1"/>
    <property type="molecule type" value="Genomic_DNA"/>
</dbReference>
<dbReference type="AlphaFoldDB" id="A0A6L9JQU7"/>
<organism evidence="1 2">
    <name type="scientific">Photorhabdus laumondii subsp. laumondii</name>
    <name type="common">Photorhabdus luminescens subsp. laumondii</name>
    <dbReference type="NCBI Taxonomy" id="141679"/>
    <lineage>
        <taxon>Bacteria</taxon>
        <taxon>Pseudomonadati</taxon>
        <taxon>Pseudomonadota</taxon>
        <taxon>Gammaproteobacteria</taxon>
        <taxon>Enterobacterales</taxon>
        <taxon>Morganellaceae</taxon>
        <taxon>Photorhabdus</taxon>
    </lineage>
</organism>
<protein>
    <submittedName>
        <fullName evidence="1">Uncharacterized protein</fullName>
    </submittedName>
</protein>
<evidence type="ECO:0000313" key="2">
    <source>
        <dbReference type="Proteomes" id="UP000479300"/>
    </source>
</evidence>